<keyword evidence="1" id="KW-1133">Transmembrane helix</keyword>
<sequence length="212" mass="24903">MLRVVNTYDILTLTLIGCLLLVTLSKVLFTKRFVDFSKLLFSSRYTNHFAKEQRFVDVFEALLFLNFSLNIGLLLYIILNYYNTIQQIDLFKYSLFIALFLIVKVLFEKVIATLLNIDTLIETYVFQKLTYRNFSGLLLIPINTLLIYSVLPNPTILLVVIIVLFIILTIGVTQFIKTNLNLFKKNLFYFILYLCTLEIAPYIVIYQFITYY</sequence>
<feature type="transmembrane region" description="Helical" evidence="1">
    <location>
        <begin position="55"/>
        <end position="79"/>
    </location>
</feature>
<keyword evidence="1" id="KW-0472">Membrane</keyword>
<dbReference type="Pfam" id="PF14093">
    <property type="entry name" value="DUF4271"/>
    <property type="match status" value="1"/>
</dbReference>
<dbReference type="EMBL" id="JAEMEF010000001">
    <property type="protein sequence ID" value="MBL7558199.1"/>
    <property type="molecule type" value="Genomic_DNA"/>
</dbReference>
<proteinExistence type="predicted"/>
<gene>
    <name evidence="2" type="ORF">JAO71_00175</name>
</gene>
<evidence type="ECO:0000313" key="2">
    <source>
        <dbReference type="EMBL" id="MBL7558199.1"/>
    </source>
</evidence>
<dbReference type="RefSeq" id="WP_028290619.1">
    <property type="nucleotide sequence ID" value="NZ_JAEMEF010000001.1"/>
</dbReference>
<feature type="transmembrane region" description="Helical" evidence="1">
    <location>
        <begin position="12"/>
        <end position="34"/>
    </location>
</feature>
<feature type="transmembrane region" description="Helical" evidence="1">
    <location>
        <begin position="156"/>
        <end position="176"/>
    </location>
</feature>
<organism evidence="2 3">
    <name type="scientific">Olleya sediminilitoris</name>
    <dbReference type="NCBI Taxonomy" id="2795739"/>
    <lineage>
        <taxon>Bacteria</taxon>
        <taxon>Pseudomonadati</taxon>
        <taxon>Bacteroidota</taxon>
        <taxon>Flavobacteriia</taxon>
        <taxon>Flavobacteriales</taxon>
        <taxon>Flavobacteriaceae</taxon>
    </lineage>
</organism>
<comment type="caution">
    <text evidence="2">The sequence shown here is derived from an EMBL/GenBank/DDBJ whole genome shotgun (WGS) entry which is preliminary data.</text>
</comment>
<dbReference type="Proteomes" id="UP000605013">
    <property type="component" value="Unassembled WGS sequence"/>
</dbReference>
<evidence type="ECO:0000313" key="3">
    <source>
        <dbReference type="Proteomes" id="UP000605013"/>
    </source>
</evidence>
<name>A0ABS1WGF9_9FLAO</name>
<feature type="transmembrane region" description="Helical" evidence="1">
    <location>
        <begin position="91"/>
        <end position="117"/>
    </location>
</feature>
<reference evidence="2 3" key="1">
    <citation type="submission" date="2020-12" db="EMBL/GenBank/DDBJ databases">
        <title>Olleya sediminilitoris sp. nov., isolated from a tidal flat.</title>
        <authorList>
            <person name="Park S."/>
            <person name="Yoon J.-H."/>
        </authorList>
    </citation>
    <scope>NUCLEOTIDE SEQUENCE [LARGE SCALE GENOMIC DNA]</scope>
    <source>
        <strain evidence="2 3">YSTF-M6</strain>
    </source>
</reference>
<keyword evidence="3" id="KW-1185">Reference proteome</keyword>
<feature type="transmembrane region" description="Helical" evidence="1">
    <location>
        <begin position="188"/>
        <end position="209"/>
    </location>
</feature>
<feature type="transmembrane region" description="Helical" evidence="1">
    <location>
        <begin position="129"/>
        <end position="150"/>
    </location>
</feature>
<dbReference type="InterPro" id="IPR025367">
    <property type="entry name" value="DUF4271"/>
</dbReference>
<keyword evidence="1" id="KW-0812">Transmembrane</keyword>
<evidence type="ECO:0000256" key="1">
    <source>
        <dbReference type="SAM" id="Phobius"/>
    </source>
</evidence>
<accession>A0ABS1WGF9</accession>
<protein>
    <submittedName>
        <fullName evidence="2">DUF4271 domain-containing protein</fullName>
    </submittedName>
</protein>